<gene>
    <name evidence="3" type="ORF">SM124_08535</name>
</gene>
<dbReference type="EMBL" id="JAXOFX010000004">
    <property type="protein sequence ID" value="MDZ5471793.1"/>
    <property type="molecule type" value="Genomic_DNA"/>
</dbReference>
<evidence type="ECO:0000313" key="4">
    <source>
        <dbReference type="Proteomes" id="UP001290455"/>
    </source>
</evidence>
<proteinExistence type="predicted"/>
<evidence type="ECO:0000313" key="3">
    <source>
        <dbReference type="EMBL" id="MDZ5471793.1"/>
    </source>
</evidence>
<protein>
    <submittedName>
        <fullName evidence="3">Lipoprotein</fullName>
    </submittedName>
</protein>
<dbReference type="InterPro" id="IPR012640">
    <property type="entry name" value="Membr_lipoprot_lipid_attach_CS"/>
</dbReference>
<keyword evidence="3" id="KW-0449">Lipoprotein</keyword>
<dbReference type="Pfam" id="PF08139">
    <property type="entry name" value="LPAM_1"/>
    <property type="match status" value="1"/>
</dbReference>
<feature type="signal peptide" evidence="2">
    <location>
        <begin position="1"/>
        <end position="25"/>
    </location>
</feature>
<keyword evidence="1 2" id="KW-0732">Signal</keyword>
<organism evidence="3 4">
    <name type="scientific">Robertmurraya mangrovi</name>
    <dbReference type="NCBI Taxonomy" id="3098077"/>
    <lineage>
        <taxon>Bacteria</taxon>
        <taxon>Bacillati</taxon>
        <taxon>Bacillota</taxon>
        <taxon>Bacilli</taxon>
        <taxon>Bacillales</taxon>
        <taxon>Bacillaceae</taxon>
        <taxon>Robertmurraya</taxon>
    </lineage>
</organism>
<dbReference type="Proteomes" id="UP001290455">
    <property type="component" value="Unassembled WGS sequence"/>
</dbReference>
<reference evidence="3 4" key="1">
    <citation type="submission" date="2023-11" db="EMBL/GenBank/DDBJ databases">
        <title>Bacillus jintuensis, isolated from a mudflat on the Beibu Gulf coast.</title>
        <authorList>
            <person name="Li M."/>
        </authorList>
    </citation>
    <scope>NUCLEOTIDE SEQUENCE [LARGE SCALE GENOMIC DNA]</scope>
    <source>
        <strain evidence="3 4">31A1R</strain>
    </source>
</reference>
<name>A0ABU5IX95_9BACI</name>
<feature type="chain" id="PRO_5046826406" evidence="2">
    <location>
        <begin position="26"/>
        <end position="148"/>
    </location>
</feature>
<dbReference type="PROSITE" id="PS51257">
    <property type="entry name" value="PROKAR_LIPOPROTEIN"/>
    <property type="match status" value="1"/>
</dbReference>
<dbReference type="RefSeq" id="WP_322446089.1">
    <property type="nucleotide sequence ID" value="NZ_JAXOFX010000004.1"/>
</dbReference>
<sequence>MMKKIFVFLLLLVVALTGCSQNQNAEGYYDNNHDKNGRTFVKTRTFGFDDEYSMDRDMSEQNPNFPDFDRNRVNHESIVEKARTVINNTDEFEPGQIWMNGRRMWVTAYKKGQLSQQEKIDAEARLHKLLIKAIPTYDVEVTVREDRR</sequence>
<evidence type="ECO:0000256" key="2">
    <source>
        <dbReference type="SAM" id="SignalP"/>
    </source>
</evidence>
<keyword evidence="4" id="KW-1185">Reference proteome</keyword>
<comment type="caution">
    <text evidence="3">The sequence shown here is derived from an EMBL/GenBank/DDBJ whole genome shotgun (WGS) entry which is preliminary data.</text>
</comment>
<accession>A0ABU5IX95</accession>
<evidence type="ECO:0000256" key="1">
    <source>
        <dbReference type="ARBA" id="ARBA00022729"/>
    </source>
</evidence>